<dbReference type="RefSeq" id="WP_068751370.1">
    <property type="nucleotide sequence ID" value="NZ_LR214441.1"/>
</dbReference>
<dbReference type="SMART" id="SM00732">
    <property type="entry name" value="YqgFc"/>
    <property type="match status" value="1"/>
</dbReference>
<dbReference type="InterPro" id="IPR037027">
    <property type="entry name" value="YqgF/RNaseH-like_dom_sf"/>
</dbReference>
<dbReference type="GO" id="GO:0000967">
    <property type="term" value="P:rRNA 5'-end processing"/>
    <property type="evidence" value="ECO:0007669"/>
    <property type="project" value="UniProtKB-UniRule"/>
</dbReference>
<feature type="region of interest" description="Disordered" evidence="2">
    <location>
        <begin position="132"/>
        <end position="153"/>
    </location>
</feature>
<keyword evidence="1" id="KW-0378">Hydrolase</keyword>
<dbReference type="Gene3D" id="3.30.420.140">
    <property type="entry name" value="YqgF/RNase H-like domain"/>
    <property type="match status" value="1"/>
</dbReference>
<feature type="region of interest" description="Disordered" evidence="2">
    <location>
        <begin position="99"/>
        <end position="118"/>
    </location>
</feature>
<gene>
    <name evidence="3" type="ORF">BCR15_03090</name>
</gene>
<dbReference type="InterPro" id="IPR012337">
    <property type="entry name" value="RNaseH-like_sf"/>
</dbReference>
<proteinExistence type="inferred from homology"/>
<dbReference type="InterPro" id="IPR006641">
    <property type="entry name" value="YqgF/RNaseH-like_dom"/>
</dbReference>
<dbReference type="EMBL" id="MBQD01000020">
    <property type="protein sequence ID" value="OCL34688.1"/>
    <property type="molecule type" value="Genomic_DNA"/>
</dbReference>
<dbReference type="HAMAP" id="MF_00651">
    <property type="entry name" value="Nuclease_YqgF"/>
    <property type="match status" value="1"/>
</dbReference>
<comment type="caution">
    <text evidence="3">The sequence shown here is derived from an EMBL/GenBank/DDBJ whole genome shotgun (WGS) entry which is preliminary data.</text>
</comment>
<keyword evidence="1" id="KW-0963">Cytoplasm</keyword>
<accession>A0A1C0AN67</accession>
<keyword evidence="1" id="KW-0540">Nuclease</keyword>
<protein>
    <recommendedName>
        <fullName evidence="1">Putative pre-16S rRNA nuclease</fullName>
        <ecNumber evidence="1">3.1.-.-</ecNumber>
    </recommendedName>
</protein>
<organism evidence="3 4">
    <name type="scientific">Tessaracoccus lapidicaptus</name>
    <dbReference type="NCBI Taxonomy" id="1427523"/>
    <lineage>
        <taxon>Bacteria</taxon>
        <taxon>Bacillati</taxon>
        <taxon>Actinomycetota</taxon>
        <taxon>Actinomycetes</taxon>
        <taxon>Propionibacteriales</taxon>
        <taxon>Propionibacteriaceae</taxon>
        <taxon>Tessaracoccus</taxon>
    </lineage>
</organism>
<feature type="compositionally biased region" description="Low complexity" evidence="2">
    <location>
        <begin position="101"/>
        <end position="111"/>
    </location>
</feature>
<dbReference type="Pfam" id="PF03652">
    <property type="entry name" value="RuvX"/>
    <property type="match status" value="1"/>
</dbReference>
<dbReference type="AlphaFoldDB" id="A0A1C0AN67"/>
<dbReference type="PANTHER" id="PTHR33317">
    <property type="entry name" value="POLYNUCLEOTIDYL TRANSFERASE, RIBONUCLEASE H-LIKE SUPERFAMILY PROTEIN"/>
    <property type="match status" value="1"/>
</dbReference>
<keyword evidence="4" id="KW-1185">Reference proteome</keyword>
<keyword evidence="1" id="KW-0690">Ribosome biogenesis</keyword>
<dbReference type="EC" id="3.1.-.-" evidence="1"/>
<evidence type="ECO:0000256" key="1">
    <source>
        <dbReference type="HAMAP-Rule" id="MF_00651"/>
    </source>
</evidence>
<dbReference type="InterPro" id="IPR005227">
    <property type="entry name" value="YqgF"/>
</dbReference>
<dbReference type="NCBIfam" id="TIGR00250">
    <property type="entry name" value="RNAse_H_YqgF"/>
    <property type="match status" value="1"/>
</dbReference>
<dbReference type="SUPFAM" id="SSF53098">
    <property type="entry name" value="Ribonuclease H-like"/>
    <property type="match status" value="1"/>
</dbReference>
<dbReference type="GO" id="GO:0004518">
    <property type="term" value="F:nuclease activity"/>
    <property type="evidence" value="ECO:0007669"/>
    <property type="project" value="UniProtKB-KW"/>
</dbReference>
<evidence type="ECO:0000256" key="2">
    <source>
        <dbReference type="SAM" id="MobiDB-lite"/>
    </source>
</evidence>
<name>A0A1C0AN67_9ACTN</name>
<dbReference type="Proteomes" id="UP000093501">
    <property type="component" value="Unassembled WGS sequence"/>
</dbReference>
<evidence type="ECO:0000313" key="4">
    <source>
        <dbReference type="Proteomes" id="UP000093501"/>
    </source>
</evidence>
<dbReference type="CDD" id="cd16964">
    <property type="entry name" value="YqgF"/>
    <property type="match status" value="1"/>
</dbReference>
<sequence>MPDRARLGIDWGKARIGVAACNPGVSFAYPVETVPAGAGELVRLAELVAEYDPDVVYVGLPLTLGGARSHAAEFVLAKAAQLAARVTPVEVRLVDERMSTASASRSLGSAGRRARQQRSVIDQAAAVEILQRALDGEEREGAPVGEPAAKEET</sequence>
<reference evidence="4" key="1">
    <citation type="submission" date="2016-07" db="EMBL/GenBank/DDBJ databases">
        <authorList>
            <person name="Florea S."/>
            <person name="Webb J.S."/>
            <person name="Jaromczyk J."/>
            <person name="Schardl C.L."/>
        </authorList>
    </citation>
    <scope>NUCLEOTIDE SEQUENCE [LARGE SCALE GENOMIC DNA]</scope>
    <source>
        <strain evidence="4">IPBSL-7</strain>
    </source>
</reference>
<comment type="function">
    <text evidence="1">Could be a nuclease involved in processing of the 5'-end of pre-16S rRNA.</text>
</comment>
<comment type="subcellular location">
    <subcellularLocation>
        <location evidence="1">Cytoplasm</location>
    </subcellularLocation>
</comment>
<comment type="similarity">
    <text evidence="1">Belongs to the YqgF HJR family.</text>
</comment>
<dbReference type="GO" id="GO:0005829">
    <property type="term" value="C:cytosol"/>
    <property type="evidence" value="ECO:0007669"/>
    <property type="project" value="TreeGrafter"/>
</dbReference>
<dbReference type="PANTHER" id="PTHR33317:SF4">
    <property type="entry name" value="POLYNUCLEOTIDYL TRANSFERASE, RIBONUCLEASE H-LIKE SUPERFAMILY PROTEIN"/>
    <property type="match status" value="1"/>
</dbReference>
<dbReference type="GO" id="GO:0016788">
    <property type="term" value="F:hydrolase activity, acting on ester bonds"/>
    <property type="evidence" value="ECO:0007669"/>
    <property type="project" value="UniProtKB-UniRule"/>
</dbReference>
<evidence type="ECO:0000313" key="3">
    <source>
        <dbReference type="EMBL" id="OCL34688.1"/>
    </source>
</evidence>